<dbReference type="AlphaFoldDB" id="A0A5J5J1E9"/>
<sequence length="150" mass="15560">MNRGGSTFLFFLVVVALVVSAFVEVWVLPTTISRVVEAFPEVSRLSLPAAVWGIAAITCLQGAAVTWLTLLYETRGGSARSRGGRTGLKVIAGFLCAFAVLTAVALVALVALGFASPGVMIALLVLGLAAVVTTVCLLLSLAARSQVRKI</sequence>
<gene>
    <name evidence="2" type="ORF">F6B43_14585</name>
</gene>
<accession>A0A5J5J1E9</accession>
<comment type="caution">
    <text evidence="2">The sequence shown here is derived from an EMBL/GenBank/DDBJ whole genome shotgun (WGS) entry which is preliminary data.</text>
</comment>
<evidence type="ECO:0000313" key="2">
    <source>
        <dbReference type="EMBL" id="KAA9106380.1"/>
    </source>
</evidence>
<dbReference type="EMBL" id="VYSA01000003">
    <property type="protein sequence ID" value="KAA9106380.1"/>
    <property type="molecule type" value="Genomic_DNA"/>
</dbReference>
<protein>
    <recommendedName>
        <fullName evidence="4">DUF2975 domain-containing protein</fullName>
    </recommendedName>
</protein>
<dbReference type="RefSeq" id="WP_211368152.1">
    <property type="nucleotide sequence ID" value="NZ_VYSA01000003.1"/>
</dbReference>
<feature type="transmembrane region" description="Helical" evidence="1">
    <location>
        <begin position="7"/>
        <end position="29"/>
    </location>
</feature>
<feature type="transmembrane region" description="Helical" evidence="1">
    <location>
        <begin position="121"/>
        <end position="143"/>
    </location>
</feature>
<keyword evidence="1" id="KW-1133">Transmembrane helix</keyword>
<keyword evidence="3" id="KW-1185">Reference proteome</keyword>
<evidence type="ECO:0000256" key="1">
    <source>
        <dbReference type="SAM" id="Phobius"/>
    </source>
</evidence>
<evidence type="ECO:0000313" key="3">
    <source>
        <dbReference type="Proteomes" id="UP000325827"/>
    </source>
</evidence>
<name>A0A5J5J1E9_9MICO</name>
<keyword evidence="1" id="KW-0472">Membrane</keyword>
<feature type="transmembrane region" description="Helical" evidence="1">
    <location>
        <begin position="90"/>
        <end position="115"/>
    </location>
</feature>
<organism evidence="2 3">
    <name type="scientific">Microbacterium rhizomatis</name>
    <dbReference type="NCBI Taxonomy" id="1631477"/>
    <lineage>
        <taxon>Bacteria</taxon>
        <taxon>Bacillati</taxon>
        <taxon>Actinomycetota</taxon>
        <taxon>Actinomycetes</taxon>
        <taxon>Micrococcales</taxon>
        <taxon>Microbacteriaceae</taxon>
        <taxon>Microbacterium</taxon>
    </lineage>
</organism>
<dbReference type="Proteomes" id="UP000325827">
    <property type="component" value="Unassembled WGS sequence"/>
</dbReference>
<proteinExistence type="predicted"/>
<keyword evidence="1" id="KW-0812">Transmembrane</keyword>
<reference evidence="3" key="1">
    <citation type="submission" date="2019-09" db="EMBL/GenBank/DDBJ databases">
        <title>Mumia zhuanghuii sp. nov. isolated from the intestinal contents of plateau pika (Ochotona curzoniae) in the Qinghai-Tibet plateau of China.</title>
        <authorList>
            <person name="Tian Z."/>
        </authorList>
    </citation>
    <scope>NUCLEOTIDE SEQUENCE [LARGE SCALE GENOMIC DNA]</scope>
    <source>
        <strain evidence="3">JCM 30598</strain>
    </source>
</reference>
<evidence type="ECO:0008006" key="4">
    <source>
        <dbReference type="Google" id="ProtNLM"/>
    </source>
</evidence>
<feature type="transmembrane region" description="Helical" evidence="1">
    <location>
        <begin position="49"/>
        <end position="70"/>
    </location>
</feature>